<dbReference type="InterPro" id="IPR053946">
    <property type="entry name" value="YscD_ppl_3rd"/>
</dbReference>
<dbReference type="InterPro" id="IPR032030">
    <property type="entry name" value="YscD_cytoplasmic_dom"/>
</dbReference>
<dbReference type="Proteomes" id="UP000438196">
    <property type="component" value="Unassembled WGS sequence"/>
</dbReference>
<evidence type="ECO:0000313" key="3">
    <source>
        <dbReference type="EMBL" id="MUF03477.1"/>
    </source>
</evidence>
<evidence type="ECO:0000313" key="4">
    <source>
        <dbReference type="Proteomes" id="UP000438196"/>
    </source>
</evidence>
<feature type="domain" description="YscD-like Bon-like" evidence="2">
    <location>
        <begin position="176"/>
        <end position="238"/>
    </location>
</feature>
<dbReference type="Gene3D" id="2.60.200.20">
    <property type="match status" value="1"/>
</dbReference>
<dbReference type="AlphaFoldDB" id="A0A6I3VZX8"/>
<reference evidence="3 4" key="1">
    <citation type="submission" date="2019-11" db="EMBL/GenBank/DDBJ databases">
        <title>Pseudomonas karstica sp. nov. and Pseudomonas spelaei sp. nov. from karst caves.</title>
        <authorList>
            <person name="Zeman M."/>
        </authorList>
    </citation>
    <scope>NUCLEOTIDE SEQUENCE [LARGE SCALE GENOMIC DNA]</scope>
    <source>
        <strain evidence="3 4">CCM 7893</strain>
    </source>
</reference>
<dbReference type="RefSeq" id="WP_155581863.1">
    <property type="nucleotide sequence ID" value="NZ_JBHSTH010000001.1"/>
</dbReference>
<dbReference type="Pfam" id="PF21934">
    <property type="entry name" value="Yop-YscD_ppl_3rd"/>
    <property type="match status" value="1"/>
</dbReference>
<sequence length="299" mass="32910">MFELRVLDGLHQGAALPLFGEQWSIGARPDADLALYDPGIAERHVRLRCVEQRWSVQAEEGVMQDADGLILAQITDLELNRAFSIGNIRLCVMHADQPWPETPTPVRQAPTPMSDAPAALKLSSIPGAQQKRLISLVAVVAVIITALGMASTGEREAQASLMPPVSQKSELGSPYDVRQKLLRMLSERELTNRISLQVINGQVVLDGDVPQEDVELVSRMLSRFGEQFETGVPVISRVKVRDGALPFKILQIVGGPNGHVVLEQGSRLFVGDEVDGLRLVLIDNTKVVFDGQQRFEVRW</sequence>
<dbReference type="InterPro" id="IPR008984">
    <property type="entry name" value="SMAD_FHA_dom_sf"/>
</dbReference>
<gene>
    <name evidence="3" type="ORF">GNF76_03970</name>
</gene>
<proteinExistence type="predicted"/>
<dbReference type="CDD" id="cd00060">
    <property type="entry name" value="FHA"/>
    <property type="match status" value="1"/>
</dbReference>
<evidence type="ECO:0000259" key="2">
    <source>
        <dbReference type="Pfam" id="PF21934"/>
    </source>
</evidence>
<dbReference type="SUPFAM" id="SSF49879">
    <property type="entry name" value="SMAD/FHA domain"/>
    <property type="match status" value="1"/>
</dbReference>
<dbReference type="OrthoDB" id="9156149at2"/>
<feature type="domain" description="YscD cytoplasmic" evidence="1">
    <location>
        <begin position="5"/>
        <end position="95"/>
    </location>
</feature>
<name>A0A6I3VZX8_9PSED</name>
<keyword evidence="4" id="KW-1185">Reference proteome</keyword>
<protein>
    <submittedName>
        <fullName evidence="3">Type III secretion protein</fullName>
    </submittedName>
</protein>
<organism evidence="3 4">
    <name type="scientific">Pseudomonas spelaei</name>
    <dbReference type="NCBI Taxonomy" id="1055469"/>
    <lineage>
        <taxon>Bacteria</taxon>
        <taxon>Pseudomonadati</taxon>
        <taxon>Pseudomonadota</taxon>
        <taxon>Gammaproteobacteria</taxon>
        <taxon>Pseudomonadales</taxon>
        <taxon>Pseudomonadaceae</taxon>
        <taxon>Pseudomonas</taxon>
    </lineage>
</organism>
<comment type="caution">
    <text evidence="3">The sequence shown here is derived from an EMBL/GenBank/DDBJ whole genome shotgun (WGS) entry which is preliminary data.</text>
</comment>
<evidence type="ECO:0000259" key="1">
    <source>
        <dbReference type="Pfam" id="PF16697"/>
    </source>
</evidence>
<dbReference type="EMBL" id="WNNK01000002">
    <property type="protein sequence ID" value="MUF03477.1"/>
    <property type="molecule type" value="Genomic_DNA"/>
</dbReference>
<dbReference type="Pfam" id="PF16697">
    <property type="entry name" value="Yop-YscD_cpl"/>
    <property type="match status" value="1"/>
</dbReference>
<accession>A0A6I3VZX8</accession>